<sequence length="105" mass="12465">MNLLIILLIIIIVIILLLFTQVKETFEIRHIHSNDPRASSHTHGTTKYAMNVDDNVFYWDKYHNDEYGDLIVYAESATYSHKKNFNLTPLKWNPKYKEPNWITNI</sequence>
<protein>
    <submittedName>
        <fullName evidence="1">Uncharacterized protein</fullName>
    </submittedName>
</protein>
<organism evidence="1">
    <name type="scientific">viral metagenome</name>
    <dbReference type="NCBI Taxonomy" id="1070528"/>
    <lineage>
        <taxon>unclassified sequences</taxon>
        <taxon>metagenomes</taxon>
        <taxon>organismal metagenomes</taxon>
    </lineage>
</organism>
<proteinExistence type="predicted"/>
<dbReference type="EMBL" id="MN740684">
    <property type="protein sequence ID" value="QHU07373.1"/>
    <property type="molecule type" value="Genomic_DNA"/>
</dbReference>
<accession>A0A6C0JPT0</accession>
<name>A0A6C0JPT0_9ZZZZ</name>
<reference evidence="1" key="1">
    <citation type="journal article" date="2020" name="Nature">
        <title>Giant virus diversity and host interactions through global metagenomics.</title>
        <authorList>
            <person name="Schulz F."/>
            <person name="Roux S."/>
            <person name="Paez-Espino D."/>
            <person name="Jungbluth S."/>
            <person name="Walsh D.A."/>
            <person name="Denef V.J."/>
            <person name="McMahon K.D."/>
            <person name="Konstantinidis K.T."/>
            <person name="Eloe-Fadrosh E.A."/>
            <person name="Kyrpides N.C."/>
            <person name="Woyke T."/>
        </authorList>
    </citation>
    <scope>NUCLEOTIDE SEQUENCE</scope>
    <source>
        <strain evidence="1">GVMAG-S-1040241-154</strain>
    </source>
</reference>
<dbReference type="AlphaFoldDB" id="A0A6C0JPT0"/>
<evidence type="ECO:0000313" key="1">
    <source>
        <dbReference type="EMBL" id="QHU07373.1"/>
    </source>
</evidence>